<dbReference type="InterPro" id="IPR033454">
    <property type="entry name" value="RecG_wedge"/>
</dbReference>
<evidence type="ECO:0000256" key="11">
    <source>
        <dbReference type="ARBA" id="ARBA00023235"/>
    </source>
</evidence>
<evidence type="ECO:0000256" key="15">
    <source>
        <dbReference type="RuleBase" id="RU363016"/>
    </source>
</evidence>
<name>A0ABQ6Z4B1_9GAMM</name>
<keyword evidence="10 15" id="KW-0234">DNA repair</keyword>
<organism evidence="18 19">
    <name type="scientific">Pseudoxanthomonas daejeonensis</name>
    <dbReference type="NCBI Taxonomy" id="266062"/>
    <lineage>
        <taxon>Bacteria</taxon>
        <taxon>Pseudomonadati</taxon>
        <taxon>Pseudomonadota</taxon>
        <taxon>Gammaproteobacteria</taxon>
        <taxon>Lysobacterales</taxon>
        <taxon>Lysobacteraceae</taxon>
        <taxon>Pseudoxanthomonas</taxon>
    </lineage>
</organism>
<proteinExistence type="inferred from homology"/>
<evidence type="ECO:0000313" key="18">
    <source>
        <dbReference type="EMBL" id="KAF1692567.1"/>
    </source>
</evidence>
<dbReference type="NCBIfam" id="NF008166">
    <property type="entry name" value="PRK10917.1-4"/>
    <property type="match status" value="1"/>
</dbReference>
<evidence type="ECO:0000256" key="4">
    <source>
        <dbReference type="ARBA" id="ARBA00022763"/>
    </source>
</evidence>
<dbReference type="InterPro" id="IPR004609">
    <property type="entry name" value="ATP-dep_DNA_helicase_RecG"/>
</dbReference>
<evidence type="ECO:0000313" key="19">
    <source>
        <dbReference type="Proteomes" id="UP000788419"/>
    </source>
</evidence>
<dbReference type="Proteomes" id="UP000788419">
    <property type="component" value="Unassembled WGS sequence"/>
</dbReference>
<reference evidence="18 19" key="1">
    <citation type="submission" date="2017-10" db="EMBL/GenBank/DDBJ databases">
        <title>Whole genome sequencing of members of genus Pseudoxanthomonas.</title>
        <authorList>
            <person name="Kumar S."/>
            <person name="Bansal K."/>
            <person name="Kaur A."/>
            <person name="Patil P."/>
            <person name="Sharma S."/>
            <person name="Patil P.B."/>
        </authorList>
    </citation>
    <scope>NUCLEOTIDE SEQUENCE [LARGE SCALE GENOMIC DNA]</scope>
    <source>
        <strain evidence="18 19">DSM 17801</strain>
    </source>
</reference>
<keyword evidence="6 15" id="KW-0347">Helicase</keyword>
<dbReference type="InterPro" id="IPR027417">
    <property type="entry name" value="P-loop_NTPase"/>
</dbReference>
<dbReference type="InterPro" id="IPR045562">
    <property type="entry name" value="RecG_dom3_C"/>
</dbReference>
<dbReference type="SUPFAM" id="SSF50249">
    <property type="entry name" value="Nucleic acid-binding proteins"/>
    <property type="match status" value="1"/>
</dbReference>
<evidence type="ECO:0000256" key="9">
    <source>
        <dbReference type="ARBA" id="ARBA00023172"/>
    </source>
</evidence>
<dbReference type="Pfam" id="PF00270">
    <property type="entry name" value="DEAD"/>
    <property type="match status" value="1"/>
</dbReference>
<evidence type="ECO:0000259" key="16">
    <source>
        <dbReference type="PROSITE" id="PS51192"/>
    </source>
</evidence>
<gene>
    <name evidence="18" type="ORF">CSC65_13785</name>
</gene>
<dbReference type="Pfam" id="PF19833">
    <property type="entry name" value="RecG_dom3_C"/>
    <property type="match status" value="1"/>
</dbReference>
<evidence type="ECO:0000256" key="1">
    <source>
        <dbReference type="ARBA" id="ARBA00007504"/>
    </source>
</evidence>
<keyword evidence="3 15" id="KW-0547">Nucleotide-binding</keyword>
<evidence type="ECO:0000256" key="6">
    <source>
        <dbReference type="ARBA" id="ARBA00022806"/>
    </source>
</evidence>
<dbReference type="SUPFAM" id="SSF52540">
    <property type="entry name" value="P-loop containing nucleoside triphosphate hydrolases"/>
    <property type="match status" value="2"/>
</dbReference>
<dbReference type="SMART" id="SM00487">
    <property type="entry name" value="DEXDc"/>
    <property type="match status" value="1"/>
</dbReference>
<keyword evidence="4 15" id="KW-0227">DNA damage</keyword>
<dbReference type="RefSeq" id="WP_162411183.1">
    <property type="nucleotide sequence ID" value="NZ_CP093331.1"/>
</dbReference>
<dbReference type="InterPro" id="IPR011545">
    <property type="entry name" value="DEAD/DEAH_box_helicase_dom"/>
</dbReference>
<dbReference type="PROSITE" id="PS51194">
    <property type="entry name" value="HELICASE_CTER"/>
    <property type="match status" value="1"/>
</dbReference>
<keyword evidence="9 15" id="KW-0233">DNA recombination</keyword>
<comment type="caution">
    <text evidence="18">The sequence shown here is derived from an EMBL/GenBank/DDBJ whole genome shotgun (WGS) entry which is preliminary data.</text>
</comment>
<dbReference type="GO" id="GO:0004386">
    <property type="term" value="F:helicase activity"/>
    <property type="evidence" value="ECO:0007669"/>
    <property type="project" value="UniProtKB-KW"/>
</dbReference>
<evidence type="ECO:0000256" key="14">
    <source>
        <dbReference type="ARBA" id="ARBA00048988"/>
    </source>
</evidence>
<dbReference type="InterPro" id="IPR014001">
    <property type="entry name" value="Helicase_ATP-bd"/>
</dbReference>
<dbReference type="InterPro" id="IPR047112">
    <property type="entry name" value="RecG/Mfd"/>
</dbReference>
<protein>
    <recommendedName>
        <fullName evidence="2 15">ATP-dependent DNA helicase RecG</fullName>
        <ecNumber evidence="13 15">5.6.2.4</ecNumber>
    </recommendedName>
</protein>
<keyword evidence="19" id="KW-1185">Reference proteome</keyword>
<dbReference type="NCBIfam" id="NF008168">
    <property type="entry name" value="PRK10917.2-2"/>
    <property type="match status" value="1"/>
</dbReference>
<comment type="catalytic activity">
    <reaction evidence="12 15">
        <text>Couples ATP hydrolysis with the unwinding of duplex DNA by translocating in the 3'-5' direction.</text>
        <dbReference type="EC" id="5.6.2.4"/>
    </reaction>
</comment>
<dbReference type="NCBIfam" id="TIGR00643">
    <property type="entry name" value="recG"/>
    <property type="match status" value="1"/>
</dbReference>
<keyword evidence="5 15" id="KW-0378">Hydrolase</keyword>
<evidence type="ECO:0000256" key="13">
    <source>
        <dbReference type="ARBA" id="ARBA00034808"/>
    </source>
</evidence>
<dbReference type="CDD" id="cd17992">
    <property type="entry name" value="DEXHc_RecG"/>
    <property type="match status" value="1"/>
</dbReference>
<evidence type="ECO:0000256" key="2">
    <source>
        <dbReference type="ARBA" id="ARBA00017846"/>
    </source>
</evidence>
<dbReference type="NCBIfam" id="NF008163">
    <property type="entry name" value="PRK10917.1-1"/>
    <property type="match status" value="1"/>
</dbReference>
<dbReference type="PANTHER" id="PTHR47964:SF1">
    <property type="entry name" value="ATP-DEPENDENT DNA HELICASE HOMOLOG RECG, CHLOROPLASTIC"/>
    <property type="match status" value="1"/>
</dbReference>
<dbReference type="Gene3D" id="2.40.50.140">
    <property type="entry name" value="Nucleic acid-binding proteins"/>
    <property type="match status" value="1"/>
</dbReference>
<evidence type="ECO:0000256" key="5">
    <source>
        <dbReference type="ARBA" id="ARBA00022801"/>
    </source>
</evidence>
<comment type="function">
    <text evidence="15">Plays a critical role in recombination and DNA repair. Helps process Holliday junction intermediates to mature products by catalyzing branch migration. Has replication fork regression activity, unwinds stalled or blocked replication forks to make a HJ that can be resolved. Has a DNA unwinding activity characteristic of a DNA helicase with 3'-5' polarity.</text>
</comment>
<comment type="similarity">
    <text evidence="1 15">Belongs to the helicase family. RecG subfamily.</text>
</comment>
<dbReference type="InterPro" id="IPR012340">
    <property type="entry name" value="NA-bd_OB-fold"/>
</dbReference>
<evidence type="ECO:0000256" key="7">
    <source>
        <dbReference type="ARBA" id="ARBA00022840"/>
    </source>
</evidence>
<dbReference type="SMART" id="SM00490">
    <property type="entry name" value="HELICc"/>
    <property type="match status" value="1"/>
</dbReference>
<keyword evidence="11" id="KW-0413">Isomerase</keyword>
<feature type="domain" description="Helicase C-terminal" evidence="17">
    <location>
        <begin position="496"/>
        <end position="651"/>
    </location>
</feature>
<dbReference type="Pfam" id="PF00271">
    <property type="entry name" value="Helicase_C"/>
    <property type="match status" value="1"/>
</dbReference>
<dbReference type="Pfam" id="PF17191">
    <property type="entry name" value="RecG_wedge"/>
    <property type="match status" value="1"/>
</dbReference>
<evidence type="ECO:0000259" key="17">
    <source>
        <dbReference type="PROSITE" id="PS51194"/>
    </source>
</evidence>
<dbReference type="EMBL" id="PDWN01000015">
    <property type="protein sequence ID" value="KAF1692567.1"/>
    <property type="molecule type" value="Genomic_DNA"/>
</dbReference>
<evidence type="ECO:0000256" key="3">
    <source>
        <dbReference type="ARBA" id="ARBA00022741"/>
    </source>
</evidence>
<evidence type="ECO:0000256" key="8">
    <source>
        <dbReference type="ARBA" id="ARBA00023125"/>
    </source>
</evidence>
<keyword evidence="7 15" id="KW-0067">ATP-binding</keyword>
<accession>A0ABQ6Z4B1</accession>
<keyword evidence="8" id="KW-0238">DNA-binding</keyword>
<dbReference type="PROSITE" id="PS51192">
    <property type="entry name" value="HELICASE_ATP_BIND_1"/>
    <property type="match status" value="1"/>
</dbReference>
<dbReference type="EC" id="5.6.2.4" evidence="13 15"/>
<dbReference type="CDD" id="cd04488">
    <property type="entry name" value="RecG_wedge_OBF"/>
    <property type="match status" value="1"/>
</dbReference>
<comment type="catalytic activity">
    <reaction evidence="14 15">
        <text>ATP + H2O = ADP + phosphate + H(+)</text>
        <dbReference type="Rhea" id="RHEA:13065"/>
        <dbReference type="ChEBI" id="CHEBI:15377"/>
        <dbReference type="ChEBI" id="CHEBI:15378"/>
        <dbReference type="ChEBI" id="CHEBI:30616"/>
        <dbReference type="ChEBI" id="CHEBI:43474"/>
        <dbReference type="ChEBI" id="CHEBI:456216"/>
        <dbReference type="EC" id="5.6.2.4"/>
    </reaction>
</comment>
<feature type="domain" description="Helicase ATP-binding" evidence="16">
    <location>
        <begin position="298"/>
        <end position="463"/>
    </location>
</feature>
<evidence type="ECO:0000256" key="10">
    <source>
        <dbReference type="ARBA" id="ARBA00023204"/>
    </source>
</evidence>
<dbReference type="Gene3D" id="3.40.50.300">
    <property type="entry name" value="P-loop containing nucleotide triphosphate hydrolases"/>
    <property type="match status" value="2"/>
</dbReference>
<evidence type="ECO:0000256" key="12">
    <source>
        <dbReference type="ARBA" id="ARBA00034617"/>
    </source>
</evidence>
<dbReference type="PANTHER" id="PTHR47964">
    <property type="entry name" value="ATP-DEPENDENT DNA HELICASE HOMOLOG RECG, CHLOROPLASTIC"/>
    <property type="match status" value="1"/>
</dbReference>
<sequence length="716" mass="76556">MRTKRHGAPSLAGGATPLAALRGVGAGTAEKLAARGLVTVQDLWLHLPLRYEDRTRLTPIRDLQAGVPAQVEGTVEAVERGFRYRPLLRVALDDGSHATLVLRFFHFRAAQVAQFRPGVRLRCFGTPRPGQHGLEIVHPSYRVLGDADEVALGDSLDPVYPAVEGVGPSTLKKLIGQALDLLPDTAVLDLLPVSLPGVSETVLATLPDMRESLLALHRPPVDADLAALAAGTHPAQRRLAIEELLAHHLSLRRQRLAQQQLSARSLAGTGTLASRLRQGLPFALTGAQQRVFEQISQDLATPSPMQRLVQGDVGSGKTVVAALAATLAVERGCQVALAAPTELLAEQHLANLRAWLEPLGIRVAWLAGKVTGKARAAALADVASGQAQVVVGTHALMQEGVAFHDLALVIVDEQHRFGVQQRLALRDKGPASGHVPHQLVMTATPIPRTLAMTAYADLDVSAIDELPPGRTPVQTVAVSAERRPELVERIRGACAEGRQAYWVCTLIEEPDDDGKPGQDLRQQAQAAERTFAQLSQQLPGVRVGLVHGRMKASEKQAVMRAFKEGALDLLVATTVIEVGVDVPNASLMIVENAERLGLAQLHQLRGRVGRGAAASSCVLLYQPPLSQMARQRLDVLRQTGDGFVIAEKDLELRGPGELLGTRQTGLAAFRIADLARDAGLLPQVHALADRLLAHAPDAADRVVARWIGGATRYAAA</sequence>
<dbReference type="InterPro" id="IPR001650">
    <property type="entry name" value="Helicase_C-like"/>
</dbReference>